<name>A0A3N6QMU0_BRACR</name>
<reference evidence="2" key="1">
    <citation type="submission" date="2019-12" db="EMBL/GenBank/DDBJ databases">
        <title>Genome sequencing and annotation of Brassica cretica.</title>
        <authorList>
            <person name="Studholme D.J."/>
            <person name="Sarris P.F."/>
        </authorList>
    </citation>
    <scope>NUCLEOTIDE SEQUENCE</scope>
    <source>
        <strain evidence="2">PFS-102/07</strain>
        <tissue evidence="2">Leaf</tissue>
    </source>
</reference>
<comment type="caution">
    <text evidence="2">The sequence shown here is derived from an EMBL/GenBank/DDBJ whole genome shotgun (WGS) entry which is preliminary data.</text>
</comment>
<organism evidence="2">
    <name type="scientific">Brassica cretica</name>
    <name type="common">Mustard</name>
    <dbReference type="NCBI Taxonomy" id="69181"/>
    <lineage>
        <taxon>Eukaryota</taxon>
        <taxon>Viridiplantae</taxon>
        <taxon>Streptophyta</taxon>
        <taxon>Embryophyta</taxon>
        <taxon>Tracheophyta</taxon>
        <taxon>Spermatophyta</taxon>
        <taxon>Magnoliopsida</taxon>
        <taxon>eudicotyledons</taxon>
        <taxon>Gunneridae</taxon>
        <taxon>Pentapetalae</taxon>
        <taxon>rosids</taxon>
        <taxon>malvids</taxon>
        <taxon>Brassicales</taxon>
        <taxon>Brassicaceae</taxon>
        <taxon>Brassiceae</taxon>
        <taxon>Brassica</taxon>
    </lineage>
</organism>
<feature type="compositionally biased region" description="Acidic residues" evidence="1">
    <location>
        <begin position="56"/>
        <end position="65"/>
    </location>
</feature>
<dbReference type="Proteomes" id="UP000266723">
    <property type="component" value="Unassembled WGS sequence"/>
</dbReference>
<accession>A0A3N6QMU0</accession>
<sequence length="77" mass="8433">MKLSPASGLHRTTGGVTYVCGTQPGKWDRLPPIWDGGVLLRAQRPGEQPLFRPDPNPEESEEIEGSGELRSSGEKIY</sequence>
<gene>
    <name evidence="3" type="ORF">DY000_02053967</name>
    <name evidence="2" type="ORF">F2Q70_00032372</name>
</gene>
<keyword evidence="4" id="KW-1185">Reference proteome</keyword>
<proteinExistence type="predicted"/>
<evidence type="ECO:0000313" key="2">
    <source>
        <dbReference type="EMBL" id="KAF2533701.1"/>
    </source>
</evidence>
<dbReference type="EMBL" id="QGKY02002305">
    <property type="protein sequence ID" value="KAF2533701.1"/>
    <property type="molecule type" value="Genomic_DNA"/>
</dbReference>
<reference evidence="3" key="2">
    <citation type="submission" date="2019-12" db="EMBL/GenBank/DDBJ databases">
        <authorList>
            <person name="Studholme D.J."/>
            <person name="Sarris P."/>
        </authorList>
    </citation>
    <scope>NUCLEOTIDE SEQUENCE</scope>
    <source>
        <strain evidence="3">PFS-1207/04</strain>
        <tissue evidence="3">Leaf</tissue>
    </source>
</reference>
<feature type="region of interest" description="Disordered" evidence="1">
    <location>
        <begin position="44"/>
        <end position="77"/>
    </location>
</feature>
<reference evidence="3 4" key="3">
    <citation type="journal article" date="2020" name="BMC Genomics">
        <title>Intraspecific diversification of the crop wild relative Brassica cretica Lam. using demographic model selection.</title>
        <authorList>
            <person name="Kioukis A."/>
            <person name="Michalopoulou V.A."/>
            <person name="Briers L."/>
            <person name="Pirintsos S."/>
            <person name="Studholme D.J."/>
            <person name="Pavlidis P."/>
            <person name="Sarris P.F."/>
        </authorList>
    </citation>
    <scope>NUCLEOTIDE SEQUENCE [LARGE SCALE GENOMIC DNA]</scope>
    <source>
        <strain evidence="4">cv. PFS-1207/04</strain>
        <strain evidence="3">PFS-1207/04</strain>
    </source>
</reference>
<evidence type="ECO:0000256" key="1">
    <source>
        <dbReference type="SAM" id="MobiDB-lite"/>
    </source>
</evidence>
<evidence type="ECO:0000313" key="4">
    <source>
        <dbReference type="Proteomes" id="UP000266723"/>
    </source>
</evidence>
<evidence type="ECO:0000313" key="3">
    <source>
        <dbReference type="EMBL" id="KAF3498962.1"/>
    </source>
</evidence>
<dbReference type="AlphaFoldDB" id="A0A3N6QMU0"/>
<protein>
    <submittedName>
        <fullName evidence="2">Uncharacterized protein</fullName>
    </submittedName>
</protein>
<dbReference type="EMBL" id="QGKV02002055">
    <property type="protein sequence ID" value="KAF3498962.1"/>
    <property type="molecule type" value="Genomic_DNA"/>
</dbReference>